<keyword evidence="4" id="KW-1185">Reference proteome</keyword>
<name>A0A815UYG7_9BILA</name>
<gene>
    <name evidence="2" type="ORF">GPM918_LOCUS37673</name>
    <name evidence="3" type="ORF">SRO942_LOCUS38446</name>
</gene>
<accession>A0A815UYG7</accession>
<reference evidence="2" key="1">
    <citation type="submission" date="2021-02" db="EMBL/GenBank/DDBJ databases">
        <authorList>
            <person name="Nowell W R."/>
        </authorList>
    </citation>
    <scope>NUCLEOTIDE SEQUENCE</scope>
</reference>
<evidence type="ECO:0000313" key="4">
    <source>
        <dbReference type="Proteomes" id="UP000663829"/>
    </source>
</evidence>
<organism evidence="2 4">
    <name type="scientific">Didymodactylos carnosus</name>
    <dbReference type="NCBI Taxonomy" id="1234261"/>
    <lineage>
        <taxon>Eukaryota</taxon>
        <taxon>Metazoa</taxon>
        <taxon>Spiralia</taxon>
        <taxon>Gnathifera</taxon>
        <taxon>Rotifera</taxon>
        <taxon>Eurotatoria</taxon>
        <taxon>Bdelloidea</taxon>
        <taxon>Philodinida</taxon>
        <taxon>Philodinidae</taxon>
        <taxon>Didymodactylos</taxon>
    </lineage>
</organism>
<dbReference type="InterPro" id="IPR025476">
    <property type="entry name" value="Helitron_helicase-like"/>
</dbReference>
<dbReference type="Pfam" id="PF14214">
    <property type="entry name" value="Helitron_like_N"/>
    <property type="match status" value="1"/>
</dbReference>
<evidence type="ECO:0000259" key="1">
    <source>
        <dbReference type="Pfam" id="PF14214"/>
    </source>
</evidence>
<dbReference type="Proteomes" id="UP000663829">
    <property type="component" value="Unassembled WGS sequence"/>
</dbReference>
<feature type="non-terminal residue" evidence="2">
    <location>
        <position position="1"/>
    </location>
</feature>
<sequence length="384" mass="42090">MCHPLDIDVDPQTKYVQITVNKLPVNDVPDSLWDTLSIVERSESDNINRSGYADNELAIEETNSNGPISLATSAFIDTSAATTSSGDIARHLIGRINVADEMTVANDDIYLVPHGLYPTLFPYGVGGVENEKRLIPVSCSKHMRYFLSYDDRRFQMNPSFIFVNFNILQRRAACPKTRILVSRPYFTSQAMEINQITAAEVKTVLSQIGSNASSSHTNPGISTLLKQVKTVAGTVMGSNQARAKCCVELHAQIFSSGLSSIFITINPCDFTPSISNEISGVDLDIDHLIFDIMPGSQERAAIAASHPVGIARFFHKLIEPILNTLIGYNHQLHQSHPGGGVLGEIEAYYGTVEESGRGALHLHMLLWLVGNVNPSGLRESIKHE</sequence>
<dbReference type="EMBL" id="CAJOBC010089652">
    <property type="protein sequence ID" value="CAF4382778.1"/>
    <property type="molecule type" value="Genomic_DNA"/>
</dbReference>
<dbReference type="AlphaFoldDB" id="A0A815UYG7"/>
<evidence type="ECO:0000313" key="3">
    <source>
        <dbReference type="EMBL" id="CAF4382778.1"/>
    </source>
</evidence>
<dbReference type="EMBL" id="CAJNOQ010024094">
    <property type="protein sequence ID" value="CAF1523728.1"/>
    <property type="molecule type" value="Genomic_DNA"/>
</dbReference>
<proteinExistence type="predicted"/>
<dbReference type="OrthoDB" id="8196283at2759"/>
<dbReference type="Proteomes" id="UP000681722">
    <property type="component" value="Unassembled WGS sequence"/>
</dbReference>
<comment type="caution">
    <text evidence="2">The sequence shown here is derived from an EMBL/GenBank/DDBJ whole genome shotgun (WGS) entry which is preliminary data.</text>
</comment>
<evidence type="ECO:0000313" key="2">
    <source>
        <dbReference type="EMBL" id="CAF1523728.1"/>
    </source>
</evidence>
<protein>
    <recommendedName>
        <fullName evidence="1">Helitron helicase-like domain-containing protein</fullName>
    </recommendedName>
</protein>
<feature type="domain" description="Helitron helicase-like" evidence="1">
    <location>
        <begin position="142"/>
        <end position="366"/>
    </location>
</feature>